<proteinExistence type="inferred from homology"/>
<comment type="subcellular location">
    <subcellularLocation>
        <location evidence="1">Cell membrane</location>
        <topology evidence="1">Peripheral membrane protein</topology>
        <orientation evidence="1">Cytoplasmic side</orientation>
    </subcellularLocation>
</comment>
<dbReference type="Proteomes" id="UP001589788">
    <property type="component" value="Unassembled WGS sequence"/>
</dbReference>
<evidence type="ECO:0000256" key="2">
    <source>
        <dbReference type="SAM" id="MobiDB-lite"/>
    </source>
</evidence>
<dbReference type="PANTHER" id="PTHR33383:SF1">
    <property type="entry name" value="MEMBRANE PROTEIN INSERTION EFFICIENCY FACTOR-RELATED"/>
    <property type="match status" value="1"/>
</dbReference>
<name>A0ABV6C2U8_9ACTN</name>
<protein>
    <recommendedName>
        <fullName evidence="1">Putative membrane protein insertion efficiency factor</fullName>
    </recommendedName>
</protein>
<reference evidence="3 4" key="1">
    <citation type="submission" date="2024-09" db="EMBL/GenBank/DDBJ databases">
        <authorList>
            <person name="Sun Q."/>
            <person name="Mori K."/>
        </authorList>
    </citation>
    <scope>NUCLEOTIDE SEQUENCE [LARGE SCALE GENOMIC DNA]</scope>
    <source>
        <strain evidence="3 4">JCM 15389</strain>
    </source>
</reference>
<feature type="region of interest" description="Disordered" evidence="2">
    <location>
        <begin position="1"/>
        <end position="29"/>
    </location>
</feature>
<keyword evidence="1" id="KW-0472">Membrane</keyword>
<dbReference type="SMART" id="SM01234">
    <property type="entry name" value="Haemolytic"/>
    <property type="match status" value="1"/>
</dbReference>
<comment type="similarity">
    <text evidence="1">Belongs to the UPF0161 family.</text>
</comment>
<organism evidence="3 4">
    <name type="scientific">Aciditerrimonas ferrireducens</name>
    <dbReference type="NCBI Taxonomy" id="667306"/>
    <lineage>
        <taxon>Bacteria</taxon>
        <taxon>Bacillati</taxon>
        <taxon>Actinomycetota</taxon>
        <taxon>Acidimicrobiia</taxon>
        <taxon>Acidimicrobiales</taxon>
        <taxon>Acidimicrobiaceae</taxon>
        <taxon>Aciditerrimonas</taxon>
    </lineage>
</organism>
<sequence>MSPGQRVTPEQQQATLGGSPSAPSRRGPRRAALGLIRIYQLARAGRPSPCRFVPSCSAYAMEAVDRYGVWRGGWLAVRRIARCRPGGGRGYDPVPEPEELRQPRGGSRAPDVVMRKDAP</sequence>
<dbReference type="InterPro" id="IPR002696">
    <property type="entry name" value="Membr_insert_effic_factor_YidD"/>
</dbReference>
<comment type="caution">
    <text evidence="3">The sequence shown here is derived from an EMBL/GenBank/DDBJ whole genome shotgun (WGS) entry which is preliminary data.</text>
</comment>
<evidence type="ECO:0000313" key="4">
    <source>
        <dbReference type="Proteomes" id="UP001589788"/>
    </source>
</evidence>
<keyword evidence="1" id="KW-1003">Cell membrane</keyword>
<dbReference type="NCBIfam" id="TIGR00278">
    <property type="entry name" value="membrane protein insertion efficiency factor YidD"/>
    <property type="match status" value="1"/>
</dbReference>
<dbReference type="HAMAP" id="MF_00386">
    <property type="entry name" value="UPF0161_YidD"/>
    <property type="match status" value="1"/>
</dbReference>
<feature type="region of interest" description="Disordered" evidence="2">
    <location>
        <begin position="85"/>
        <end position="119"/>
    </location>
</feature>
<dbReference type="Pfam" id="PF01809">
    <property type="entry name" value="YidD"/>
    <property type="match status" value="1"/>
</dbReference>
<dbReference type="RefSeq" id="WP_312709851.1">
    <property type="nucleotide sequence ID" value="NZ_JAKHEX010000006.1"/>
</dbReference>
<dbReference type="EMBL" id="JBHLYQ010000001">
    <property type="protein sequence ID" value="MFC0080592.1"/>
    <property type="molecule type" value="Genomic_DNA"/>
</dbReference>
<accession>A0ABV6C2U8</accession>
<gene>
    <name evidence="3" type="primary">yidD</name>
    <name evidence="3" type="ORF">ACFFRE_00270</name>
</gene>
<evidence type="ECO:0000256" key="1">
    <source>
        <dbReference type="HAMAP-Rule" id="MF_00386"/>
    </source>
</evidence>
<keyword evidence="4" id="KW-1185">Reference proteome</keyword>
<dbReference type="PANTHER" id="PTHR33383">
    <property type="entry name" value="MEMBRANE PROTEIN INSERTION EFFICIENCY FACTOR-RELATED"/>
    <property type="match status" value="1"/>
</dbReference>
<comment type="function">
    <text evidence="1">Could be involved in insertion of integral membrane proteins into the membrane.</text>
</comment>
<feature type="compositionally biased region" description="Low complexity" evidence="2">
    <location>
        <begin position="16"/>
        <end position="29"/>
    </location>
</feature>
<evidence type="ECO:0000313" key="3">
    <source>
        <dbReference type="EMBL" id="MFC0080592.1"/>
    </source>
</evidence>